<dbReference type="AlphaFoldDB" id="A0A2S9X0V9"/>
<gene>
    <name evidence="1" type="ORF">BUE93_16305</name>
</gene>
<dbReference type="EMBL" id="MTBD01000030">
    <property type="protein sequence ID" value="PRP69348.1"/>
    <property type="molecule type" value="Genomic_DNA"/>
</dbReference>
<comment type="caution">
    <text evidence="1">The sequence shown here is derived from an EMBL/GenBank/DDBJ whole genome shotgun (WGS) entry which is preliminary data.</text>
</comment>
<name>A0A2S9X0V9_9NEIS</name>
<organism evidence="1 2">
    <name type="scientific">Chromobacterium amazonense</name>
    <dbReference type="NCBI Taxonomy" id="1382803"/>
    <lineage>
        <taxon>Bacteria</taxon>
        <taxon>Pseudomonadati</taxon>
        <taxon>Pseudomonadota</taxon>
        <taxon>Betaproteobacteria</taxon>
        <taxon>Neisseriales</taxon>
        <taxon>Chromobacteriaceae</taxon>
        <taxon>Chromobacterium</taxon>
    </lineage>
</organism>
<dbReference type="Pfam" id="PF20329">
    <property type="entry name" value="DUF6624"/>
    <property type="match status" value="1"/>
</dbReference>
<protein>
    <submittedName>
        <fullName evidence="1">Uncharacterized protein</fullName>
    </submittedName>
</protein>
<evidence type="ECO:0000313" key="1">
    <source>
        <dbReference type="EMBL" id="PRP69348.1"/>
    </source>
</evidence>
<dbReference type="InterPro" id="IPR046732">
    <property type="entry name" value="DUF6624"/>
</dbReference>
<reference evidence="1 2" key="1">
    <citation type="submission" date="2017-01" db="EMBL/GenBank/DDBJ databases">
        <title>New insights into the genetic diversity of Chromobacterium isolated from tropical freshwater lake.</title>
        <authorList>
            <person name="Santos A.B."/>
            <person name="Nascimento A.M."/>
            <person name="Da Silva P.C."/>
        </authorList>
    </citation>
    <scope>NUCLEOTIDE SEQUENCE [LARGE SCALE GENOMIC DNA]</scope>
    <source>
        <strain evidence="1 2">56AF</strain>
    </source>
</reference>
<dbReference type="Proteomes" id="UP000239469">
    <property type="component" value="Unassembled WGS sequence"/>
</dbReference>
<evidence type="ECO:0000313" key="2">
    <source>
        <dbReference type="Proteomes" id="UP000239469"/>
    </source>
</evidence>
<accession>A0A2S9X0V9</accession>
<proteinExistence type="predicted"/>
<sequence>MLAAAVCCPLAAWAGCDWPRINEEFHQILDRDQTGRKTLEQLEAEAMKMGLQADPARVAAIWEKQNRDDAANRRWLDELVARCGWPQTPNVEKPVLDVAWFVLQHADQEPIEYRLKYLPYLRQSVARGDLAAKRLAMYEDRVQLQQGKPQRYGSQAMQVDGGVSLLLPVEDPEHLDERRKAIGLQPICEYLQHFVPMMGPVRYPPCIKPQPPQGS</sequence>